<dbReference type="GO" id="GO:0009927">
    <property type="term" value="F:histidine phosphotransfer kinase activity"/>
    <property type="evidence" value="ECO:0007669"/>
    <property type="project" value="TreeGrafter"/>
</dbReference>
<proteinExistence type="predicted"/>
<evidence type="ECO:0000256" key="6">
    <source>
        <dbReference type="SAM" id="Coils"/>
    </source>
</evidence>
<dbReference type="EC" id="2.7.13.3" evidence="2"/>
<sequence length="473" mass="52949">MFGRTSFKISGTVGIIILLLGITVLFGMYQMSKVSSEIVNISEAYEPLQNILGEIRYYQAAQVDSFEKAMISHSRTDLDRAKEEFWSSNVLVKSNIQQGKNLAETGYTVATTEKAISNFRTIHSNFVELEKAHLELEQITKDAISSDKYDQFVLGQVTAKKSHLQSKIDGTADQIARFNDQSISAIEEYERGWLYVQIGIIITVGIIALFMRQFIGQINGDLKKEIDSKTEELREANKKLQEIDRMKNEFISIASHELKSPIQPIFGFAELAQSGDIDQKEAWDGVTTLAKKLQDLANDVLDVTRIESNRLTLYQEKLPINEIIKDTINMMRKSLSKDLSIVEELADDAEVEVDRVRIEQVLRNLIGNAIKFTEKGIIRVKTHIDARTASLIVTISDTGLGIPKEILPNIFGKFVTKGHERENQSGNGLGLFLCKGIVEAHGGRITARNNADRGASFEFSLPLAKKTVETMAN</sequence>
<dbReference type="Proteomes" id="UP000655759">
    <property type="component" value="Unassembled WGS sequence"/>
</dbReference>
<dbReference type="SMART" id="SM00387">
    <property type="entry name" value="HATPase_c"/>
    <property type="match status" value="1"/>
</dbReference>
<dbReference type="InterPro" id="IPR003661">
    <property type="entry name" value="HisK_dim/P_dom"/>
</dbReference>
<feature type="transmembrane region" description="Helical" evidence="7">
    <location>
        <begin position="12"/>
        <end position="31"/>
    </location>
</feature>
<dbReference type="InterPro" id="IPR036890">
    <property type="entry name" value="HATPase_C_sf"/>
</dbReference>
<dbReference type="SUPFAM" id="SSF47384">
    <property type="entry name" value="Homodimeric domain of signal transducing histidine kinase"/>
    <property type="match status" value="1"/>
</dbReference>
<evidence type="ECO:0000256" key="2">
    <source>
        <dbReference type="ARBA" id="ARBA00012438"/>
    </source>
</evidence>
<comment type="caution">
    <text evidence="9">The sequence shown here is derived from an EMBL/GenBank/DDBJ whole genome shotgun (WGS) entry which is preliminary data.</text>
</comment>
<evidence type="ECO:0000256" key="7">
    <source>
        <dbReference type="SAM" id="Phobius"/>
    </source>
</evidence>
<dbReference type="CDD" id="cd00082">
    <property type="entry name" value="HisKA"/>
    <property type="match status" value="1"/>
</dbReference>
<dbReference type="InterPro" id="IPR004358">
    <property type="entry name" value="Sig_transdc_His_kin-like_C"/>
</dbReference>
<evidence type="ECO:0000256" key="5">
    <source>
        <dbReference type="ARBA" id="ARBA00022777"/>
    </source>
</evidence>
<evidence type="ECO:0000313" key="9">
    <source>
        <dbReference type="EMBL" id="CAE6501288.1"/>
    </source>
</evidence>
<name>A0A812F690_9ARCH</name>
<comment type="catalytic activity">
    <reaction evidence="1">
        <text>ATP + protein L-histidine = ADP + protein N-phospho-L-histidine.</text>
        <dbReference type="EC" id="2.7.13.3"/>
    </reaction>
</comment>
<feature type="domain" description="Histidine kinase" evidence="8">
    <location>
        <begin position="253"/>
        <end position="465"/>
    </location>
</feature>
<reference evidence="9" key="1">
    <citation type="submission" date="2021-02" db="EMBL/GenBank/DDBJ databases">
        <authorList>
            <person name="Han P."/>
        </authorList>
    </citation>
    <scope>NUCLEOTIDE SEQUENCE</scope>
    <source>
        <strain evidence="9">Candidatus Nitrosotenuis uzonensis 5A</strain>
    </source>
</reference>
<evidence type="ECO:0000256" key="4">
    <source>
        <dbReference type="ARBA" id="ARBA00022679"/>
    </source>
</evidence>
<dbReference type="PROSITE" id="PS50109">
    <property type="entry name" value="HIS_KIN"/>
    <property type="match status" value="1"/>
</dbReference>
<feature type="coiled-coil region" evidence="6">
    <location>
        <begin position="219"/>
        <end position="249"/>
    </location>
</feature>
<feature type="transmembrane region" description="Helical" evidence="7">
    <location>
        <begin position="192"/>
        <end position="211"/>
    </location>
</feature>
<organism evidence="9 10">
    <name type="scientific">Candidatus Nitrosotenuis uzonensis</name>
    <dbReference type="NCBI Taxonomy" id="1407055"/>
    <lineage>
        <taxon>Archaea</taxon>
        <taxon>Nitrososphaerota</taxon>
        <taxon>Candidatus Nitrosotenuis</taxon>
    </lineage>
</organism>
<keyword evidence="7" id="KW-1133">Transmembrane helix</keyword>
<evidence type="ECO:0000313" key="10">
    <source>
        <dbReference type="Proteomes" id="UP000655759"/>
    </source>
</evidence>
<evidence type="ECO:0000256" key="1">
    <source>
        <dbReference type="ARBA" id="ARBA00000085"/>
    </source>
</evidence>
<dbReference type="Pfam" id="PF00512">
    <property type="entry name" value="HisKA"/>
    <property type="match status" value="1"/>
</dbReference>
<dbReference type="GO" id="GO:0000155">
    <property type="term" value="F:phosphorelay sensor kinase activity"/>
    <property type="evidence" value="ECO:0007669"/>
    <property type="project" value="InterPro"/>
</dbReference>
<keyword evidence="6" id="KW-0175">Coiled coil</keyword>
<keyword evidence="3" id="KW-0597">Phosphoprotein</keyword>
<dbReference type="AlphaFoldDB" id="A0A812F690"/>
<dbReference type="InterPro" id="IPR036097">
    <property type="entry name" value="HisK_dim/P_sf"/>
</dbReference>
<dbReference type="PANTHER" id="PTHR43047">
    <property type="entry name" value="TWO-COMPONENT HISTIDINE PROTEIN KINASE"/>
    <property type="match status" value="1"/>
</dbReference>
<keyword evidence="7" id="KW-0812">Transmembrane</keyword>
<gene>
    <name evidence="9" type="ORF">NUZ5A_51143</name>
</gene>
<keyword evidence="5 9" id="KW-0418">Kinase</keyword>
<dbReference type="Pfam" id="PF02518">
    <property type="entry name" value="HATPase_c"/>
    <property type="match status" value="1"/>
</dbReference>
<keyword evidence="7" id="KW-0472">Membrane</keyword>
<dbReference type="SUPFAM" id="SSF55874">
    <property type="entry name" value="ATPase domain of HSP90 chaperone/DNA topoisomerase II/histidine kinase"/>
    <property type="match status" value="1"/>
</dbReference>
<dbReference type="InterPro" id="IPR003594">
    <property type="entry name" value="HATPase_dom"/>
</dbReference>
<dbReference type="PRINTS" id="PR00344">
    <property type="entry name" value="BCTRLSENSOR"/>
</dbReference>
<dbReference type="Gene3D" id="1.10.287.130">
    <property type="match status" value="1"/>
</dbReference>
<dbReference type="EMBL" id="CAJNAQ010000005">
    <property type="protein sequence ID" value="CAE6501288.1"/>
    <property type="molecule type" value="Genomic_DNA"/>
</dbReference>
<evidence type="ECO:0000259" key="8">
    <source>
        <dbReference type="PROSITE" id="PS50109"/>
    </source>
</evidence>
<evidence type="ECO:0000256" key="3">
    <source>
        <dbReference type="ARBA" id="ARBA00022553"/>
    </source>
</evidence>
<dbReference type="SMART" id="SM00388">
    <property type="entry name" value="HisKA"/>
    <property type="match status" value="1"/>
</dbReference>
<keyword evidence="4 9" id="KW-0808">Transferase</keyword>
<feature type="coiled-coil region" evidence="6">
    <location>
        <begin position="332"/>
        <end position="359"/>
    </location>
</feature>
<accession>A0A812F690</accession>
<dbReference type="GO" id="GO:0005886">
    <property type="term" value="C:plasma membrane"/>
    <property type="evidence" value="ECO:0007669"/>
    <property type="project" value="TreeGrafter"/>
</dbReference>
<dbReference type="FunFam" id="3.30.565.10:FF:000006">
    <property type="entry name" value="Sensor histidine kinase WalK"/>
    <property type="match status" value="1"/>
</dbReference>
<protein>
    <recommendedName>
        <fullName evidence="2">histidine kinase</fullName>
        <ecNumber evidence="2">2.7.13.3</ecNumber>
    </recommendedName>
</protein>
<dbReference type="PANTHER" id="PTHR43047:SF72">
    <property type="entry name" value="OSMOSENSING HISTIDINE PROTEIN KINASE SLN1"/>
    <property type="match status" value="1"/>
</dbReference>
<dbReference type="Gene3D" id="3.30.565.10">
    <property type="entry name" value="Histidine kinase-like ATPase, C-terminal domain"/>
    <property type="match status" value="1"/>
</dbReference>
<dbReference type="InterPro" id="IPR005467">
    <property type="entry name" value="His_kinase_dom"/>
</dbReference>